<dbReference type="PROSITE" id="PS51257">
    <property type="entry name" value="PROKAR_LIPOPROTEIN"/>
    <property type="match status" value="1"/>
</dbReference>
<dbReference type="Gene3D" id="2.60.120.260">
    <property type="entry name" value="Galactose-binding domain-like"/>
    <property type="match status" value="2"/>
</dbReference>
<evidence type="ECO:0000256" key="5">
    <source>
        <dbReference type="ARBA" id="ARBA00022737"/>
    </source>
</evidence>
<dbReference type="InterPro" id="IPR044846">
    <property type="entry name" value="GH10"/>
</dbReference>
<dbReference type="PROSITE" id="PS51760">
    <property type="entry name" value="GH10_2"/>
    <property type="match status" value="1"/>
</dbReference>
<dbReference type="PANTHER" id="PTHR31490:SF88">
    <property type="entry name" value="BETA-XYLANASE"/>
    <property type="match status" value="1"/>
</dbReference>
<dbReference type="InterPro" id="IPR001000">
    <property type="entry name" value="GH10_dom"/>
</dbReference>
<comment type="similarity">
    <text evidence="2 11">Belongs to the glycosyl hydrolase 10 (cellulase F) family.</text>
</comment>
<evidence type="ECO:0000256" key="9">
    <source>
        <dbReference type="ARBA" id="ARBA00023326"/>
    </source>
</evidence>
<dbReference type="Gene3D" id="3.20.20.80">
    <property type="entry name" value="Glycosidases"/>
    <property type="match status" value="2"/>
</dbReference>
<protein>
    <recommendedName>
        <fullName evidence="11">Beta-xylanase</fullName>
        <ecNumber evidence="11">3.2.1.8</ecNumber>
    </recommendedName>
</protein>
<dbReference type="EMBL" id="JAVRHP010000002">
    <property type="protein sequence ID" value="MDT0648647.1"/>
    <property type="molecule type" value="Genomic_DNA"/>
</dbReference>
<feature type="active site" description="Nucleophile" evidence="10">
    <location>
        <position position="607"/>
    </location>
</feature>
<keyword evidence="14" id="KW-1185">Reference proteome</keyword>
<proteinExistence type="inferred from homology"/>
<organism evidence="13 14">
    <name type="scientific">Autumnicola edwardsiae</name>
    <dbReference type="NCBI Taxonomy" id="3075594"/>
    <lineage>
        <taxon>Bacteria</taxon>
        <taxon>Pseudomonadati</taxon>
        <taxon>Bacteroidota</taxon>
        <taxon>Flavobacteriia</taxon>
        <taxon>Flavobacteriales</taxon>
        <taxon>Flavobacteriaceae</taxon>
        <taxon>Autumnicola</taxon>
    </lineage>
</organism>
<keyword evidence="5" id="KW-0677">Repeat</keyword>
<keyword evidence="8 11" id="KW-0326">Glycosidase</keyword>
<evidence type="ECO:0000313" key="14">
    <source>
        <dbReference type="Proteomes" id="UP001248819"/>
    </source>
</evidence>
<feature type="domain" description="GH10" evidence="12">
    <location>
        <begin position="36"/>
        <end position="693"/>
    </location>
</feature>
<evidence type="ECO:0000259" key="12">
    <source>
        <dbReference type="PROSITE" id="PS51760"/>
    </source>
</evidence>
<dbReference type="InterPro" id="IPR017853">
    <property type="entry name" value="GH"/>
</dbReference>
<accession>A0ABU3CQL9</accession>
<evidence type="ECO:0000256" key="3">
    <source>
        <dbReference type="ARBA" id="ARBA00022651"/>
    </source>
</evidence>
<reference evidence="13 14" key="1">
    <citation type="submission" date="2023-09" db="EMBL/GenBank/DDBJ databases">
        <authorList>
            <person name="Rey-Velasco X."/>
        </authorList>
    </citation>
    <scope>NUCLEOTIDE SEQUENCE [LARGE SCALE GENOMIC DNA]</scope>
    <source>
        <strain evidence="13 14">F297</strain>
    </source>
</reference>
<keyword evidence="7 11" id="KW-0119">Carbohydrate metabolism</keyword>
<dbReference type="Pfam" id="PF02018">
    <property type="entry name" value="CBM_4_9"/>
    <property type="match status" value="2"/>
</dbReference>
<evidence type="ECO:0000256" key="8">
    <source>
        <dbReference type="ARBA" id="ARBA00023295"/>
    </source>
</evidence>
<dbReference type="PANTHER" id="PTHR31490">
    <property type="entry name" value="GLYCOSYL HYDROLASE"/>
    <property type="match status" value="1"/>
</dbReference>
<dbReference type="PROSITE" id="PS00591">
    <property type="entry name" value="GH10_1"/>
    <property type="match status" value="1"/>
</dbReference>
<dbReference type="Proteomes" id="UP001248819">
    <property type="component" value="Unassembled WGS sequence"/>
</dbReference>
<evidence type="ECO:0000256" key="4">
    <source>
        <dbReference type="ARBA" id="ARBA00022729"/>
    </source>
</evidence>
<evidence type="ECO:0000256" key="10">
    <source>
        <dbReference type="PROSITE-ProRule" id="PRU10061"/>
    </source>
</evidence>
<sequence>MKNIKYIPIIMVSLFTGFTSCTDDYEVNVLDTGDYDETEGQLQETAEFPVGFAINYSSFANNPEILEVVSQEADNVTLEYNMKHGAIVDNNGNFNFSRADEMVAAAKNAGLNIFGHTLGWHSNQNAIYLNSLVEQSGGGGGNNIDNLLLNPGFEEGEGDEFTNWGKYNGGSLLVAATEPDNVRTGDRALQATGEGQDAWRTQFVSDAVATTDGTTYTFSIWAKAESSGGNIRFSTTSSVGAQYSGDYEVGTDWSLLSWTFTANSAETGIALDLGASAMTYYLDDAQFYDPNAEPEETEGSDTYPVNGGLEEGEGDEFTGWGKYNGASLLVQTTDPENVRSGDRALQATGEGQNAYSTQFVSDPIPTTVGEEYTMSAWIKAESSGGNIRYSTNAAAGAQYSGDFEIGTEWTRYTWTFPANDSSTRIVFDMGASSMTYYVDDIMFVEAGSEGGSEGGDAAQVVDEALKNFITETVNHFEDDVNAWDVVNEPMADGGSGLRTSLNTTVNSEATDVFFWSDHLGRDWALKAFQYAEEADPEADLFINDYNLESNPAKVDSLVAYVQELREKGAKIDGIGTQMHIGINTSQSGIDDMFQKLAATGLQIKVSELDVKINPFEKQGFTPTPQLYGYQAAMYEYVINSYQRNVPAEQQYGVTFWGVSDKDSWLISDGRAEFPLLFDENYEKKAAYSGVLQALSE</sequence>
<dbReference type="RefSeq" id="WP_311482828.1">
    <property type="nucleotide sequence ID" value="NZ_JAVRHP010000002.1"/>
</dbReference>
<keyword evidence="9 11" id="KW-0624">Polysaccharide degradation</keyword>
<keyword evidence="6 11" id="KW-0378">Hydrolase</keyword>
<dbReference type="SMART" id="SM00633">
    <property type="entry name" value="Glyco_10"/>
    <property type="match status" value="1"/>
</dbReference>
<evidence type="ECO:0000256" key="6">
    <source>
        <dbReference type="ARBA" id="ARBA00022801"/>
    </source>
</evidence>
<evidence type="ECO:0000256" key="7">
    <source>
        <dbReference type="ARBA" id="ARBA00023277"/>
    </source>
</evidence>
<comment type="catalytic activity">
    <reaction evidence="1 11">
        <text>Endohydrolysis of (1-&gt;4)-beta-D-xylosidic linkages in xylans.</text>
        <dbReference type="EC" id="3.2.1.8"/>
    </reaction>
</comment>
<dbReference type="InterPro" id="IPR008979">
    <property type="entry name" value="Galactose-bd-like_sf"/>
</dbReference>
<dbReference type="PRINTS" id="PR00134">
    <property type="entry name" value="GLHYDRLASE10"/>
</dbReference>
<evidence type="ECO:0000256" key="1">
    <source>
        <dbReference type="ARBA" id="ARBA00000681"/>
    </source>
</evidence>
<dbReference type="InterPro" id="IPR003305">
    <property type="entry name" value="CenC_carb-bd"/>
</dbReference>
<dbReference type="SUPFAM" id="SSF49785">
    <property type="entry name" value="Galactose-binding domain-like"/>
    <property type="match status" value="2"/>
</dbReference>
<dbReference type="SUPFAM" id="SSF51445">
    <property type="entry name" value="(Trans)glycosidases"/>
    <property type="match status" value="1"/>
</dbReference>
<evidence type="ECO:0000256" key="11">
    <source>
        <dbReference type="RuleBase" id="RU361174"/>
    </source>
</evidence>
<gene>
    <name evidence="13" type="ORF">RM529_00725</name>
</gene>
<evidence type="ECO:0000256" key="2">
    <source>
        <dbReference type="ARBA" id="ARBA00007495"/>
    </source>
</evidence>
<dbReference type="InterPro" id="IPR031158">
    <property type="entry name" value="GH10_AS"/>
</dbReference>
<comment type="caution">
    <text evidence="13">The sequence shown here is derived from an EMBL/GenBank/DDBJ whole genome shotgun (WGS) entry which is preliminary data.</text>
</comment>
<name>A0ABU3CQL9_9FLAO</name>
<evidence type="ECO:0000313" key="13">
    <source>
        <dbReference type="EMBL" id="MDT0648647.1"/>
    </source>
</evidence>
<keyword evidence="3" id="KW-0858">Xylan degradation</keyword>
<dbReference type="Pfam" id="PF00331">
    <property type="entry name" value="Glyco_hydro_10"/>
    <property type="match status" value="2"/>
</dbReference>
<dbReference type="EC" id="3.2.1.8" evidence="11"/>
<keyword evidence="4" id="KW-0732">Signal</keyword>